<gene>
    <name evidence="2" type="ORF">LMG18095_02538</name>
</gene>
<keyword evidence="3" id="KW-1185">Reference proteome</keyword>
<dbReference type="Proteomes" id="UP001189773">
    <property type="component" value="Unassembled WGS sequence"/>
</dbReference>
<evidence type="ECO:0000256" key="1">
    <source>
        <dbReference type="SAM" id="Phobius"/>
    </source>
</evidence>
<dbReference type="EMBL" id="CATZAR010000006">
    <property type="protein sequence ID" value="CAJ0793979.1"/>
    <property type="molecule type" value="Genomic_DNA"/>
</dbReference>
<organism evidence="2 3">
    <name type="scientific">Ralstonia thomasii</name>
    <dbReference type="NCBI Taxonomy" id="3058596"/>
    <lineage>
        <taxon>Bacteria</taxon>
        <taxon>Pseudomonadati</taxon>
        <taxon>Pseudomonadota</taxon>
        <taxon>Betaproteobacteria</taxon>
        <taxon>Burkholderiales</taxon>
        <taxon>Burkholderiaceae</taxon>
        <taxon>Ralstonia</taxon>
    </lineage>
</organism>
<evidence type="ECO:0000313" key="2">
    <source>
        <dbReference type="EMBL" id="CAJ0793979.1"/>
    </source>
</evidence>
<reference evidence="2 3" key="1">
    <citation type="submission" date="2023-07" db="EMBL/GenBank/DDBJ databases">
        <authorList>
            <person name="Peeters C."/>
        </authorList>
    </citation>
    <scope>NUCLEOTIDE SEQUENCE [LARGE SCALE GENOMIC DNA]</scope>
    <source>
        <strain evidence="2 3">LMG 18095</strain>
    </source>
</reference>
<keyword evidence="1" id="KW-1133">Transmembrane helix</keyword>
<evidence type="ECO:0000313" key="3">
    <source>
        <dbReference type="Proteomes" id="UP001189773"/>
    </source>
</evidence>
<protein>
    <recommendedName>
        <fullName evidence="4">Transmembrane protein</fullName>
    </recommendedName>
</protein>
<keyword evidence="1" id="KW-0812">Transmembrane</keyword>
<proteinExistence type="predicted"/>
<feature type="transmembrane region" description="Helical" evidence="1">
    <location>
        <begin position="21"/>
        <end position="42"/>
    </location>
</feature>
<name>A0ABM9JI84_9RALS</name>
<keyword evidence="1" id="KW-0472">Membrane</keyword>
<evidence type="ECO:0008006" key="4">
    <source>
        <dbReference type="Google" id="ProtNLM"/>
    </source>
</evidence>
<accession>A0ABM9JI84</accession>
<sequence length="43" mass="4572">MNKLMHFAESQKNIDWVATRLGAGVAVFGVLVAAATVIAMIAR</sequence>
<comment type="caution">
    <text evidence="2">The sequence shown here is derived from an EMBL/GenBank/DDBJ whole genome shotgun (WGS) entry which is preliminary data.</text>
</comment>